<evidence type="ECO:0000259" key="9">
    <source>
        <dbReference type="Pfam" id="PF17681"/>
    </source>
</evidence>
<feature type="compositionally biased region" description="Acidic residues" evidence="6">
    <location>
        <begin position="846"/>
        <end position="868"/>
    </location>
</feature>
<dbReference type="InterPro" id="IPR007259">
    <property type="entry name" value="GCP"/>
</dbReference>
<dbReference type="Pfam" id="PF17681">
    <property type="entry name" value="GCP_N_terminal"/>
    <property type="match status" value="1"/>
</dbReference>
<feature type="domain" description="Gamma tubulin complex component protein N-terminal" evidence="9">
    <location>
        <begin position="253"/>
        <end position="575"/>
    </location>
</feature>
<comment type="similarity">
    <text evidence="1 5">Belongs to the TUBGCP family.</text>
</comment>
<feature type="region of interest" description="Disordered" evidence="6">
    <location>
        <begin position="840"/>
        <end position="875"/>
    </location>
</feature>
<dbReference type="GO" id="GO:0007020">
    <property type="term" value="P:microtubule nucleation"/>
    <property type="evidence" value="ECO:0007669"/>
    <property type="project" value="InterPro"/>
</dbReference>
<keyword evidence="2 5" id="KW-0963">Cytoplasm</keyword>
<evidence type="ECO:0000256" key="1">
    <source>
        <dbReference type="ARBA" id="ARBA00010337"/>
    </source>
</evidence>
<dbReference type="GO" id="GO:0000930">
    <property type="term" value="C:gamma-tubulin complex"/>
    <property type="evidence" value="ECO:0007669"/>
    <property type="project" value="TreeGrafter"/>
</dbReference>
<dbReference type="Gene3D" id="1.20.120.1900">
    <property type="entry name" value="Gamma-tubulin complex, C-terminal domain"/>
    <property type="match status" value="1"/>
</dbReference>
<dbReference type="Proteomes" id="UP000275078">
    <property type="component" value="Unassembled WGS sequence"/>
</dbReference>
<dbReference type="GO" id="GO:0051225">
    <property type="term" value="P:spindle assembly"/>
    <property type="evidence" value="ECO:0007669"/>
    <property type="project" value="TreeGrafter"/>
</dbReference>
<accession>A0A3N4IJF5</accession>
<dbReference type="GO" id="GO:0051321">
    <property type="term" value="P:meiotic cell cycle"/>
    <property type="evidence" value="ECO:0007669"/>
    <property type="project" value="TreeGrafter"/>
</dbReference>
<protein>
    <recommendedName>
        <fullName evidence="5">Spindle pole body component</fullName>
    </recommendedName>
</protein>
<evidence type="ECO:0000259" key="8">
    <source>
        <dbReference type="Pfam" id="PF14609"/>
    </source>
</evidence>
<keyword evidence="3 5" id="KW-0493">Microtubule</keyword>
<dbReference type="InterPro" id="IPR041470">
    <property type="entry name" value="GCP_N"/>
</dbReference>
<dbReference type="InterPro" id="IPR042241">
    <property type="entry name" value="GCP_C_sf"/>
</dbReference>
<gene>
    <name evidence="10" type="ORF">BJ508DRAFT_373031</name>
</gene>
<dbReference type="GO" id="GO:0043015">
    <property type="term" value="F:gamma-tubulin binding"/>
    <property type="evidence" value="ECO:0007669"/>
    <property type="project" value="InterPro"/>
</dbReference>
<dbReference type="EMBL" id="ML119650">
    <property type="protein sequence ID" value="RPA86282.1"/>
    <property type="molecule type" value="Genomic_DNA"/>
</dbReference>
<organism evidence="10 11">
    <name type="scientific">Ascobolus immersus RN42</name>
    <dbReference type="NCBI Taxonomy" id="1160509"/>
    <lineage>
        <taxon>Eukaryota</taxon>
        <taxon>Fungi</taxon>
        <taxon>Dikarya</taxon>
        <taxon>Ascomycota</taxon>
        <taxon>Pezizomycotina</taxon>
        <taxon>Pezizomycetes</taxon>
        <taxon>Pezizales</taxon>
        <taxon>Ascobolaceae</taxon>
        <taxon>Ascobolus</taxon>
    </lineage>
</organism>
<dbReference type="GO" id="GO:0000922">
    <property type="term" value="C:spindle pole"/>
    <property type="evidence" value="ECO:0007669"/>
    <property type="project" value="InterPro"/>
</dbReference>
<dbReference type="GO" id="GO:0000278">
    <property type="term" value="P:mitotic cell cycle"/>
    <property type="evidence" value="ECO:0007669"/>
    <property type="project" value="TreeGrafter"/>
</dbReference>
<comment type="subcellular location">
    <subcellularLocation>
        <location evidence="5">Cytoplasm</location>
        <location evidence="5">Cytoskeleton</location>
        <location evidence="5">Microtubule organizing center</location>
    </subcellularLocation>
</comment>
<evidence type="ECO:0000313" key="11">
    <source>
        <dbReference type="Proteomes" id="UP000275078"/>
    </source>
</evidence>
<keyword evidence="4 5" id="KW-0206">Cytoskeleton</keyword>
<dbReference type="AlphaFoldDB" id="A0A3N4IJF5"/>
<evidence type="ECO:0000313" key="10">
    <source>
        <dbReference type="EMBL" id="RPA86282.1"/>
    </source>
</evidence>
<evidence type="ECO:0000256" key="5">
    <source>
        <dbReference type="RuleBase" id="RU363050"/>
    </source>
</evidence>
<proteinExistence type="inferred from homology"/>
<sequence>MSETPKVVKDLLAKLIYNTTGISERNDASNFKICQKFALHKIKNHKFGRPNQFEVARTLGGYIERYSILDNEATGAALASRLDELQNTDFQLAPEVLTLLLTLADRPFDADVLTNLANIPKKTVPKELTWEDIMADDPLEGELWEDIDYGADSDLSMEDDGLMLGEIRPPGLINDTKSTTSTVARRSRVVKKPQEPDMSDMLGCFVVPVDETIPDILDQRQYWTHTTKPIPVPSSISVRLTDNTSIMTELDCVREILIMLGGYESPLFRKTDDNTVEPYFTDPHAVSIDYALQHTGNGSFRALLRQFAEFGTALTALRSFLNQKEALSTRQAFVGALARKLKDMRETLANLQSRFVDNPETTQIVSIMDIQSEIERHIRPYLTLFRILPALNTRAAASSRSAPHLDALYSSACTGQMTGDMESYKFFRELFFSSLNSYLRPIREWMESGELQAEDSAICFINKNEEEVLPSELWEKQYSIITRTTDGVPEAPTFILPFVEKIFTTGKSVIFLKRLINYEVPPVPSVSRIELDMSSISGNSTYLELAPFEQLFSDALSAWVSRKHNSVGSLLRNVLYYDCGLLRCLDALDHIYLMKDGHLMDVLTTTLLDRLRRDREMWNDRFLITELLQSIFHGVPCIDASRLSAKHPRNIRGGTIAKLATINFEYTLPWPIANLLPPSTITAYHTLFTLLLQLTSTISLLSPLLPKNAAGPLPPPLLLLRHKILTFARTLLTYLTSLILLPQSLKLRDALEQVKDVEGMINVHRRYTKRVREMCLLGEKMKPVKKAVVQILSLGCEVAEWYAVACKGVEGGGGIDMERGQHEGIERQRRRERKKRRVGIFRGVDTETEGDTSAMEVEEEEEEEEEEPTKEMDLGGSLERLEGLVGFVRNSLKGVSRAGVMPHFDLLAEEL</sequence>
<feature type="domain" description="Gamma tubulin complex component C-terminal" evidence="7">
    <location>
        <begin position="581"/>
        <end position="801"/>
    </location>
</feature>
<dbReference type="GO" id="GO:0005874">
    <property type="term" value="C:microtubule"/>
    <property type="evidence" value="ECO:0007669"/>
    <property type="project" value="UniProtKB-KW"/>
</dbReference>
<dbReference type="GO" id="GO:0031122">
    <property type="term" value="P:cytoplasmic microtubule organization"/>
    <property type="evidence" value="ECO:0007669"/>
    <property type="project" value="TreeGrafter"/>
</dbReference>
<evidence type="ECO:0000256" key="2">
    <source>
        <dbReference type="ARBA" id="ARBA00022490"/>
    </source>
</evidence>
<dbReference type="InterPro" id="IPR059169">
    <property type="entry name" value="GCP5_N_ext"/>
</dbReference>
<dbReference type="Pfam" id="PF14609">
    <property type="entry name" value="GCP5-Mod21_N"/>
    <property type="match status" value="1"/>
</dbReference>
<dbReference type="GO" id="GO:0051011">
    <property type="term" value="F:microtubule minus-end binding"/>
    <property type="evidence" value="ECO:0007669"/>
    <property type="project" value="TreeGrafter"/>
</dbReference>
<name>A0A3N4IJF5_ASCIM</name>
<evidence type="ECO:0000256" key="6">
    <source>
        <dbReference type="SAM" id="MobiDB-lite"/>
    </source>
</evidence>
<dbReference type="PANTHER" id="PTHR19302">
    <property type="entry name" value="GAMMA TUBULIN COMPLEX PROTEIN"/>
    <property type="match status" value="1"/>
</dbReference>
<dbReference type="STRING" id="1160509.A0A3N4IJF5"/>
<evidence type="ECO:0000256" key="3">
    <source>
        <dbReference type="ARBA" id="ARBA00022701"/>
    </source>
</evidence>
<evidence type="ECO:0000256" key="4">
    <source>
        <dbReference type="ARBA" id="ARBA00023212"/>
    </source>
</evidence>
<dbReference type="InterPro" id="IPR032797">
    <property type="entry name" value="Mod21_N"/>
</dbReference>
<feature type="domain" description="Gamma-Tubulin ring complex non-core subunit mod21 N-terminal" evidence="8">
    <location>
        <begin position="76"/>
        <end position="154"/>
    </location>
</feature>
<dbReference type="InterPro" id="IPR040457">
    <property type="entry name" value="GCP_C"/>
</dbReference>
<dbReference type="OrthoDB" id="66546at2759"/>
<dbReference type="CDD" id="cd22572">
    <property type="entry name" value="GCP5_NTD"/>
    <property type="match status" value="1"/>
</dbReference>
<dbReference type="Pfam" id="PF04130">
    <property type="entry name" value="GCP_C_terminal"/>
    <property type="match status" value="1"/>
</dbReference>
<dbReference type="GO" id="GO:0005816">
    <property type="term" value="C:spindle pole body"/>
    <property type="evidence" value="ECO:0007669"/>
    <property type="project" value="UniProtKB-ARBA"/>
</dbReference>
<dbReference type="PANTHER" id="PTHR19302:SF33">
    <property type="entry name" value="GAMMA-TUBULIN COMPLEX COMPONENT 5"/>
    <property type="match status" value="1"/>
</dbReference>
<evidence type="ECO:0000259" key="7">
    <source>
        <dbReference type="Pfam" id="PF04130"/>
    </source>
</evidence>
<keyword evidence="11" id="KW-1185">Reference proteome</keyword>
<reference evidence="10 11" key="1">
    <citation type="journal article" date="2018" name="Nat. Ecol. Evol.">
        <title>Pezizomycetes genomes reveal the molecular basis of ectomycorrhizal truffle lifestyle.</title>
        <authorList>
            <person name="Murat C."/>
            <person name="Payen T."/>
            <person name="Noel B."/>
            <person name="Kuo A."/>
            <person name="Morin E."/>
            <person name="Chen J."/>
            <person name="Kohler A."/>
            <person name="Krizsan K."/>
            <person name="Balestrini R."/>
            <person name="Da Silva C."/>
            <person name="Montanini B."/>
            <person name="Hainaut M."/>
            <person name="Levati E."/>
            <person name="Barry K.W."/>
            <person name="Belfiori B."/>
            <person name="Cichocki N."/>
            <person name="Clum A."/>
            <person name="Dockter R.B."/>
            <person name="Fauchery L."/>
            <person name="Guy J."/>
            <person name="Iotti M."/>
            <person name="Le Tacon F."/>
            <person name="Lindquist E.A."/>
            <person name="Lipzen A."/>
            <person name="Malagnac F."/>
            <person name="Mello A."/>
            <person name="Molinier V."/>
            <person name="Miyauchi S."/>
            <person name="Poulain J."/>
            <person name="Riccioni C."/>
            <person name="Rubini A."/>
            <person name="Sitrit Y."/>
            <person name="Splivallo R."/>
            <person name="Traeger S."/>
            <person name="Wang M."/>
            <person name="Zifcakova L."/>
            <person name="Wipf D."/>
            <person name="Zambonelli A."/>
            <person name="Paolocci F."/>
            <person name="Nowrousian M."/>
            <person name="Ottonello S."/>
            <person name="Baldrian P."/>
            <person name="Spatafora J.W."/>
            <person name="Henrissat B."/>
            <person name="Nagy L.G."/>
            <person name="Aury J.M."/>
            <person name="Wincker P."/>
            <person name="Grigoriev I.V."/>
            <person name="Bonfante P."/>
            <person name="Martin F.M."/>
        </authorList>
    </citation>
    <scope>NUCLEOTIDE SEQUENCE [LARGE SCALE GENOMIC DNA]</scope>
    <source>
        <strain evidence="10 11">RN42</strain>
    </source>
</reference>
<feature type="compositionally biased region" description="Polar residues" evidence="6">
    <location>
        <begin position="175"/>
        <end position="184"/>
    </location>
</feature>
<feature type="region of interest" description="Disordered" evidence="6">
    <location>
        <begin position="167"/>
        <end position="192"/>
    </location>
</feature>